<reference evidence="1" key="1">
    <citation type="submission" date="2018-10" db="EMBL/GenBank/DDBJ databases">
        <title>Effector identification in a new, highly contiguous assembly of the strawberry crown rot pathogen Phytophthora cactorum.</title>
        <authorList>
            <person name="Armitage A.D."/>
            <person name="Nellist C.F."/>
            <person name="Bates H."/>
            <person name="Vickerstaff R.J."/>
            <person name="Harrison R.J."/>
        </authorList>
    </citation>
    <scope>NUCLEOTIDE SEQUENCE</scope>
    <source>
        <strain evidence="1">15-7</strain>
    </source>
</reference>
<protein>
    <submittedName>
        <fullName evidence="1">Uncharacterized protein</fullName>
    </submittedName>
</protein>
<organism evidence="1 2">
    <name type="scientific">Phytophthora cactorum</name>
    <dbReference type="NCBI Taxonomy" id="29920"/>
    <lineage>
        <taxon>Eukaryota</taxon>
        <taxon>Sar</taxon>
        <taxon>Stramenopiles</taxon>
        <taxon>Oomycota</taxon>
        <taxon>Peronosporomycetes</taxon>
        <taxon>Peronosporales</taxon>
        <taxon>Peronosporaceae</taxon>
        <taxon>Phytophthora</taxon>
    </lineage>
</organism>
<name>A0A8T0YSR8_9STRA</name>
<accession>A0A8T0YSR8</accession>
<dbReference type="InterPro" id="IPR012337">
    <property type="entry name" value="RNaseH-like_sf"/>
</dbReference>
<evidence type="ECO:0000313" key="1">
    <source>
        <dbReference type="EMBL" id="KAG2853351.1"/>
    </source>
</evidence>
<sequence>MPLHEVEDTLTRAVKKCMEGIAIKVGHKLEKELGALVGLVFDAWTHCGVHYVVLNAVYEADGALIVSLLGLSPHTKGTQTADAHVQVFENILDVYNKTNSMVGFLVGDNCSTNQSIAMTADERNAHPLSADELVSAVNGLMVDRRHENNFAELKKHTDLHPIKRNVTRWSSIFKMVERYIRIRPEIKKVDAVEEKLQLREGPDIAEVRVLFDTLISEYPVMAAHLKPTPFETGVVMVIPGSSLSLSYAESAALKRFEVLQYLGGGGGKRKDREGDYASMLLKGSGKSQEQVHGATSYMSLVKMISPTSNTVELMFSTCKLVLTPQRSAMLPANFEQLSFRRVNRTMWDATKVARVSAEETL</sequence>
<gene>
    <name evidence="1" type="ORF">PC113_g14240</name>
</gene>
<dbReference type="EMBL" id="RCMG01000486">
    <property type="protein sequence ID" value="KAG2853351.1"/>
    <property type="molecule type" value="Genomic_DNA"/>
</dbReference>
<dbReference type="VEuPathDB" id="FungiDB:PC110_g13542"/>
<dbReference type="Proteomes" id="UP000735874">
    <property type="component" value="Unassembled WGS sequence"/>
</dbReference>
<dbReference type="VEuPathDB" id="FungiDB:PC110_g13541"/>
<dbReference type="SUPFAM" id="SSF53098">
    <property type="entry name" value="Ribonuclease H-like"/>
    <property type="match status" value="1"/>
</dbReference>
<dbReference type="AlphaFoldDB" id="A0A8T0YSR8"/>
<proteinExistence type="predicted"/>
<comment type="caution">
    <text evidence="1">The sequence shown here is derived from an EMBL/GenBank/DDBJ whole genome shotgun (WGS) entry which is preliminary data.</text>
</comment>
<dbReference type="PANTHER" id="PTHR40866">
    <property type="entry name" value="BED-TYPE DOMAIN-CONTAINING PROTEIN"/>
    <property type="match status" value="1"/>
</dbReference>
<evidence type="ECO:0000313" key="2">
    <source>
        <dbReference type="Proteomes" id="UP000735874"/>
    </source>
</evidence>
<dbReference type="PANTHER" id="PTHR40866:SF1">
    <property type="entry name" value="BED-TYPE DOMAIN-CONTAINING PROTEIN"/>
    <property type="match status" value="1"/>
</dbReference>